<proteinExistence type="predicted"/>
<protein>
    <submittedName>
        <fullName evidence="1">Uncharacterized protein</fullName>
    </submittedName>
</protein>
<dbReference type="AlphaFoldDB" id="A0AAX6HAI3"/>
<organism evidence="1 2">
    <name type="scientific">Iris pallida</name>
    <name type="common">Sweet iris</name>
    <dbReference type="NCBI Taxonomy" id="29817"/>
    <lineage>
        <taxon>Eukaryota</taxon>
        <taxon>Viridiplantae</taxon>
        <taxon>Streptophyta</taxon>
        <taxon>Embryophyta</taxon>
        <taxon>Tracheophyta</taxon>
        <taxon>Spermatophyta</taxon>
        <taxon>Magnoliopsida</taxon>
        <taxon>Liliopsida</taxon>
        <taxon>Asparagales</taxon>
        <taxon>Iridaceae</taxon>
        <taxon>Iridoideae</taxon>
        <taxon>Irideae</taxon>
        <taxon>Iris</taxon>
    </lineage>
</organism>
<evidence type="ECO:0000313" key="1">
    <source>
        <dbReference type="EMBL" id="KAJ6838026.1"/>
    </source>
</evidence>
<dbReference type="Proteomes" id="UP001140949">
    <property type="component" value="Unassembled WGS sequence"/>
</dbReference>
<reference evidence="1" key="2">
    <citation type="submission" date="2023-04" db="EMBL/GenBank/DDBJ databases">
        <authorList>
            <person name="Bruccoleri R.E."/>
            <person name="Oakeley E.J."/>
            <person name="Faust A.-M."/>
            <person name="Dessus-Babus S."/>
            <person name="Altorfer M."/>
            <person name="Burckhardt D."/>
            <person name="Oertli M."/>
            <person name="Naumann U."/>
            <person name="Petersen F."/>
            <person name="Wong J."/>
        </authorList>
    </citation>
    <scope>NUCLEOTIDE SEQUENCE</scope>
    <source>
        <strain evidence="1">GSM-AAB239-AS_SAM_17_03QT</strain>
        <tissue evidence="1">Leaf</tissue>
    </source>
</reference>
<reference evidence="1" key="1">
    <citation type="journal article" date="2023" name="GigaByte">
        <title>Genome assembly of the bearded iris, Iris pallida Lam.</title>
        <authorList>
            <person name="Bruccoleri R.E."/>
            <person name="Oakeley E.J."/>
            <person name="Faust A.M.E."/>
            <person name="Altorfer M."/>
            <person name="Dessus-Babus S."/>
            <person name="Burckhardt D."/>
            <person name="Oertli M."/>
            <person name="Naumann U."/>
            <person name="Petersen F."/>
            <person name="Wong J."/>
        </authorList>
    </citation>
    <scope>NUCLEOTIDE SEQUENCE</scope>
    <source>
        <strain evidence="1">GSM-AAB239-AS_SAM_17_03QT</strain>
    </source>
</reference>
<keyword evidence="2" id="KW-1185">Reference proteome</keyword>
<comment type="caution">
    <text evidence="1">The sequence shown here is derived from an EMBL/GenBank/DDBJ whole genome shotgun (WGS) entry which is preliminary data.</text>
</comment>
<dbReference type="EMBL" id="JANAVB010010999">
    <property type="protein sequence ID" value="KAJ6838026.1"/>
    <property type="molecule type" value="Genomic_DNA"/>
</dbReference>
<name>A0AAX6HAI3_IRIPA</name>
<gene>
    <name evidence="1" type="ORF">M6B38_322295</name>
</gene>
<evidence type="ECO:0000313" key="2">
    <source>
        <dbReference type="Proteomes" id="UP001140949"/>
    </source>
</evidence>
<sequence>MRFSTTVSLPLRRLFSRRRRDGFRRTILFVRSDSLAVLRHFDDEIRDGRTILTATRILDLGELIFDD</sequence>
<accession>A0AAX6HAI3</accession>